<name>A0ABP9S5F9_9GAMM</name>
<comment type="caution">
    <text evidence="2">The sequence shown here is derived from an EMBL/GenBank/DDBJ whole genome shotgun (WGS) entry which is preliminary data.</text>
</comment>
<dbReference type="InterPro" id="IPR000182">
    <property type="entry name" value="GNAT_dom"/>
</dbReference>
<gene>
    <name evidence="2" type="ORF">GCM10025772_17720</name>
</gene>
<sequence length="156" mass="17465">MSSVTLPIENMIWKEFKDLGVEDLYALLQLRERVFQLEQESLYADLDGLDRHAQHLLLYCPEGLAGYLRLIPGAEVTKLGRVVLASEFRGQDLGAKLVRAGILRVWEQTPSASIKISAQQGLVEYYSQFGFAVCSEPYDDGGVMHLDMLLTPPSHP</sequence>
<dbReference type="EMBL" id="BAABLF010000010">
    <property type="protein sequence ID" value="GAA5191276.1"/>
    <property type="molecule type" value="Genomic_DNA"/>
</dbReference>
<feature type="domain" description="N-acetyltransferase" evidence="1">
    <location>
        <begin position="14"/>
        <end position="153"/>
    </location>
</feature>
<dbReference type="PROSITE" id="PS51186">
    <property type="entry name" value="GNAT"/>
    <property type="match status" value="1"/>
</dbReference>
<evidence type="ECO:0000259" key="1">
    <source>
        <dbReference type="PROSITE" id="PS51186"/>
    </source>
</evidence>
<dbReference type="SUPFAM" id="SSF55729">
    <property type="entry name" value="Acyl-CoA N-acyltransferases (Nat)"/>
    <property type="match status" value="1"/>
</dbReference>
<evidence type="ECO:0000313" key="3">
    <source>
        <dbReference type="Proteomes" id="UP001501600"/>
    </source>
</evidence>
<dbReference type="Gene3D" id="3.40.630.30">
    <property type="match status" value="1"/>
</dbReference>
<accession>A0ABP9S5F9</accession>
<dbReference type="RefSeq" id="WP_345316702.1">
    <property type="nucleotide sequence ID" value="NZ_BAABLF010000010.1"/>
</dbReference>
<keyword evidence="3" id="KW-1185">Reference proteome</keyword>
<dbReference type="Pfam" id="PF13673">
    <property type="entry name" value="Acetyltransf_10"/>
    <property type="match status" value="1"/>
</dbReference>
<proteinExistence type="predicted"/>
<dbReference type="Proteomes" id="UP001501600">
    <property type="component" value="Unassembled WGS sequence"/>
</dbReference>
<protein>
    <submittedName>
        <fullName evidence="2">GNAT family N-acetyltransferase</fullName>
    </submittedName>
</protein>
<dbReference type="InterPro" id="IPR016181">
    <property type="entry name" value="Acyl_CoA_acyltransferase"/>
</dbReference>
<reference evidence="3" key="1">
    <citation type="journal article" date="2019" name="Int. J. Syst. Evol. Microbiol.">
        <title>The Global Catalogue of Microorganisms (GCM) 10K type strain sequencing project: providing services to taxonomists for standard genome sequencing and annotation.</title>
        <authorList>
            <consortium name="The Broad Institute Genomics Platform"/>
            <consortium name="The Broad Institute Genome Sequencing Center for Infectious Disease"/>
            <person name="Wu L."/>
            <person name="Ma J."/>
        </authorList>
    </citation>
    <scope>NUCLEOTIDE SEQUENCE [LARGE SCALE GENOMIC DNA]</scope>
    <source>
        <strain evidence="3">JCM 18720</strain>
    </source>
</reference>
<evidence type="ECO:0000313" key="2">
    <source>
        <dbReference type="EMBL" id="GAA5191276.1"/>
    </source>
</evidence>
<organism evidence="2 3">
    <name type="scientific">Ferrimonas gelatinilytica</name>
    <dbReference type="NCBI Taxonomy" id="1255257"/>
    <lineage>
        <taxon>Bacteria</taxon>
        <taxon>Pseudomonadati</taxon>
        <taxon>Pseudomonadota</taxon>
        <taxon>Gammaproteobacteria</taxon>
        <taxon>Alteromonadales</taxon>
        <taxon>Ferrimonadaceae</taxon>
        <taxon>Ferrimonas</taxon>
    </lineage>
</organism>